<gene>
    <name evidence="2" type="ORF">HNI00_13320</name>
</gene>
<proteinExistence type="predicted"/>
<dbReference type="RefSeq" id="WP_316786904.1">
    <property type="nucleotide sequence ID" value="NZ_CP053540.1"/>
</dbReference>
<feature type="region of interest" description="Disordered" evidence="1">
    <location>
        <begin position="1"/>
        <end position="63"/>
    </location>
</feature>
<dbReference type="AlphaFoldDB" id="A0AA97BDB9"/>
<dbReference type="KEGG" id="tog:HNI00_13320"/>
<reference evidence="2" key="1">
    <citation type="submission" date="2020-05" db="EMBL/GenBank/DDBJ databases">
        <authorList>
            <person name="Zhu T."/>
            <person name="Keshari N."/>
            <person name="Lu X."/>
        </authorList>
    </citation>
    <scope>NUCLEOTIDE SEQUENCE</scope>
    <source>
        <strain evidence="2">NK1-22</strain>
    </source>
</reference>
<accession>A0AA97BDB9</accession>
<protein>
    <recommendedName>
        <fullName evidence="3">Cell division protein FtsL</fullName>
    </recommendedName>
</protein>
<name>A0AA97BDB9_9CYAN</name>
<sequence>MTAAPRPPARSRRPPVPTQTARRPIPRRFDAASAHSGGKLAPFPQRGELAPLPPRPVRKSPPVELIASPRSGATLQPASLNPPPRLQRTARRLARSAQRQGDRPVVQSIPVARKPRWLNQLLRTQRASTVITTGLVTLSFAMYGWTVYIQHLWRGEFDRMQALERQERQLTAASETLRQHLANQAERPDSGLILPTPESAIFLPAPSPAPAQSSVQSPVQSPASEPAAPLPTEVPMAY</sequence>
<evidence type="ECO:0000313" key="2">
    <source>
        <dbReference type="EMBL" id="WOB44021.1"/>
    </source>
</evidence>
<organism evidence="2">
    <name type="scientific">Thermoleptolyngbya oregonensis NK1-22</name>
    <dbReference type="NCBI Taxonomy" id="2547457"/>
    <lineage>
        <taxon>Bacteria</taxon>
        <taxon>Bacillati</taxon>
        <taxon>Cyanobacteriota</taxon>
        <taxon>Cyanophyceae</taxon>
        <taxon>Oculatellales</taxon>
        <taxon>Oculatellaceae</taxon>
        <taxon>Thermoleptolyngbya</taxon>
    </lineage>
</organism>
<evidence type="ECO:0008006" key="3">
    <source>
        <dbReference type="Google" id="ProtNLM"/>
    </source>
</evidence>
<dbReference type="EMBL" id="CP053540">
    <property type="protein sequence ID" value="WOB44021.1"/>
    <property type="molecule type" value="Genomic_DNA"/>
</dbReference>
<feature type="region of interest" description="Disordered" evidence="1">
    <location>
        <begin position="183"/>
        <end position="238"/>
    </location>
</feature>
<evidence type="ECO:0000256" key="1">
    <source>
        <dbReference type="SAM" id="MobiDB-lite"/>
    </source>
</evidence>
<feature type="compositionally biased region" description="Low complexity" evidence="1">
    <location>
        <begin position="210"/>
        <end position="227"/>
    </location>
</feature>